<dbReference type="GeneID" id="81376237"/>
<gene>
    <name evidence="5" type="ORF">N7509_012620</name>
</gene>
<reference evidence="5" key="1">
    <citation type="submission" date="2022-12" db="EMBL/GenBank/DDBJ databases">
        <authorList>
            <person name="Petersen C."/>
        </authorList>
    </citation>
    <scope>NUCLEOTIDE SEQUENCE</scope>
    <source>
        <strain evidence="5">IBT 29677</strain>
    </source>
</reference>
<dbReference type="InterPro" id="IPR036568">
    <property type="entry name" value="GGCT-like_sf"/>
</dbReference>
<dbReference type="InterPro" id="IPR013024">
    <property type="entry name" value="GGCT-like"/>
</dbReference>
<dbReference type="PANTHER" id="PTHR31544:SF2">
    <property type="entry name" value="AIG2-LIKE PROTEIN D"/>
    <property type="match status" value="1"/>
</dbReference>
<evidence type="ECO:0000313" key="6">
    <source>
        <dbReference type="Proteomes" id="UP001147747"/>
    </source>
</evidence>
<dbReference type="Gene3D" id="3.10.490.10">
    <property type="entry name" value="Gamma-glutamyl cyclotransferase-like"/>
    <property type="match status" value="1"/>
</dbReference>
<dbReference type="PANTHER" id="PTHR31544">
    <property type="entry name" value="AIG2-LIKE PROTEIN D"/>
    <property type="match status" value="1"/>
</dbReference>
<dbReference type="CDD" id="cd06661">
    <property type="entry name" value="GGCT_like"/>
    <property type="match status" value="1"/>
</dbReference>
<dbReference type="InterPro" id="IPR009288">
    <property type="entry name" value="AIG2-like_dom"/>
</dbReference>
<organism evidence="5 6">
    <name type="scientific">Penicillium cosmopolitanum</name>
    <dbReference type="NCBI Taxonomy" id="1131564"/>
    <lineage>
        <taxon>Eukaryota</taxon>
        <taxon>Fungi</taxon>
        <taxon>Dikarya</taxon>
        <taxon>Ascomycota</taxon>
        <taxon>Pezizomycotina</taxon>
        <taxon>Eurotiomycetes</taxon>
        <taxon>Eurotiomycetidae</taxon>
        <taxon>Eurotiales</taxon>
        <taxon>Aspergillaceae</taxon>
        <taxon>Penicillium</taxon>
    </lineage>
</organism>
<comment type="similarity">
    <text evidence="1">Belongs to the gamma-glutamylcyclotransferase family.</text>
</comment>
<evidence type="ECO:0000256" key="1">
    <source>
        <dbReference type="ARBA" id="ARBA00008861"/>
    </source>
</evidence>
<reference evidence="5" key="2">
    <citation type="journal article" date="2023" name="IMA Fungus">
        <title>Comparative genomic study of the Penicillium genus elucidates a diverse pangenome and 15 lateral gene transfer events.</title>
        <authorList>
            <person name="Petersen C."/>
            <person name="Sorensen T."/>
            <person name="Nielsen M.R."/>
            <person name="Sondergaard T.E."/>
            <person name="Sorensen J.L."/>
            <person name="Fitzpatrick D.A."/>
            <person name="Frisvad J.C."/>
            <person name="Nielsen K.L."/>
        </authorList>
    </citation>
    <scope>NUCLEOTIDE SEQUENCE</scope>
    <source>
        <strain evidence="5">IBT 29677</strain>
    </source>
</reference>
<protein>
    <recommendedName>
        <fullName evidence="3">Putative gamma-glutamylcyclotransferase</fullName>
    </recommendedName>
</protein>
<keyword evidence="2" id="KW-0808">Transferase</keyword>
<keyword evidence="6" id="KW-1185">Reference proteome</keyword>
<evidence type="ECO:0000256" key="2">
    <source>
        <dbReference type="ARBA" id="ARBA00022679"/>
    </source>
</evidence>
<dbReference type="SUPFAM" id="SSF110857">
    <property type="entry name" value="Gamma-glutamyl cyclotransferase-like"/>
    <property type="match status" value="1"/>
</dbReference>
<dbReference type="OrthoDB" id="1044435at2759"/>
<evidence type="ECO:0000259" key="4">
    <source>
        <dbReference type="Pfam" id="PF06094"/>
    </source>
</evidence>
<dbReference type="InterPro" id="IPR045038">
    <property type="entry name" value="AIG2-like"/>
</dbReference>
<sequence length="195" mass="21375">MGDHVCFFYGTLMAPQILYRVIHGRPDPEPWQKGLLKFQPAILHGFKRHRVRNHSYPAIVAVNSEPVIQDGDANANADAGASVLGTLVSGLTDGDIYRLDLFEGDPYIKKEVTVRALRSDGDEDGQGSLQDVLKGVVGTAESGGGAQSDLEAGKEVAAVTYVWIAGVDKLDEVEWDLETFKKEKMAKWIADESMW</sequence>
<dbReference type="Pfam" id="PF06094">
    <property type="entry name" value="GGACT"/>
    <property type="match status" value="1"/>
</dbReference>
<name>A0A9W9SJ24_9EURO</name>
<dbReference type="AlphaFoldDB" id="A0A9W9SJ24"/>
<evidence type="ECO:0000256" key="3">
    <source>
        <dbReference type="ARBA" id="ARBA00030602"/>
    </source>
</evidence>
<feature type="domain" description="Gamma-glutamylcyclotransferase AIG2-like" evidence="4">
    <location>
        <begin position="6"/>
        <end position="121"/>
    </location>
</feature>
<evidence type="ECO:0000313" key="5">
    <source>
        <dbReference type="EMBL" id="KAJ5379501.1"/>
    </source>
</evidence>
<dbReference type="RefSeq" id="XP_056483287.1">
    <property type="nucleotide sequence ID" value="XM_056637257.1"/>
</dbReference>
<dbReference type="GO" id="GO:0016740">
    <property type="term" value="F:transferase activity"/>
    <property type="evidence" value="ECO:0007669"/>
    <property type="project" value="UniProtKB-KW"/>
</dbReference>
<dbReference type="EMBL" id="JAPZBU010000011">
    <property type="protein sequence ID" value="KAJ5379501.1"/>
    <property type="molecule type" value="Genomic_DNA"/>
</dbReference>
<accession>A0A9W9SJ24</accession>
<comment type="caution">
    <text evidence="5">The sequence shown here is derived from an EMBL/GenBank/DDBJ whole genome shotgun (WGS) entry which is preliminary data.</text>
</comment>
<dbReference type="Proteomes" id="UP001147747">
    <property type="component" value="Unassembled WGS sequence"/>
</dbReference>
<proteinExistence type="inferred from homology"/>